<reference evidence="4" key="1">
    <citation type="journal article" date="2019" name="Int. J. Syst. Evol. Microbiol.">
        <title>The Global Catalogue of Microorganisms (GCM) 10K type strain sequencing project: providing services to taxonomists for standard genome sequencing and annotation.</title>
        <authorList>
            <consortium name="The Broad Institute Genomics Platform"/>
            <consortium name="The Broad Institute Genome Sequencing Center for Infectious Disease"/>
            <person name="Wu L."/>
            <person name="Ma J."/>
        </authorList>
    </citation>
    <scope>NUCLEOTIDE SEQUENCE [LARGE SCALE GENOMIC DNA]</scope>
    <source>
        <strain evidence="4">JCM 17551</strain>
    </source>
</reference>
<dbReference type="Proteomes" id="UP001501565">
    <property type="component" value="Unassembled WGS sequence"/>
</dbReference>
<proteinExistence type="predicted"/>
<gene>
    <name evidence="3" type="ORF">GCM10022277_29320</name>
</gene>
<accession>A0ABP7MV66</accession>
<comment type="caution">
    <text evidence="3">The sequence shown here is derived from an EMBL/GenBank/DDBJ whole genome shotgun (WGS) entry which is preliminary data.</text>
</comment>
<dbReference type="RefSeq" id="WP_344799306.1">
    <property type="nucleotide sequence ID" value="NZ_BAABBN010000007.1"/>
</dbReference>
<evidence type="ECO:0000313" key="4">
    <source>
        <dbReference type="Proteomes" id="UP001501565"/>
    </source>
</evidence>
<evidence type="ECO:0000313" key="3">
    <source>
        <dbReference type="EMBL" id="GAA3930754.1"/>
    </source>
</evidence>
<organism evidence="3 4">
    <name type="scientific">Litoribacillus peritrichatus</name>
    <dbReference type="NCBI Taxonomy" id="718191"/>
    <lineage>
        <taxon>Bacteria</taxon>
        <taxon>Pseudomonadati</taxon>
        <taxon>Pseudomonadota</taxon>
        <taxon>Gammaproteobacteria</taxon>
        <taxon>Oceanospirillales</taxon>
        <taxon>Oceanospirillaceae</taxon>
        <taxon>Litoribacillus</taxon>
    </lineage>
</organism>
<dbReference type="EMBL" id="BAABBN010000007">
    <property type="protein sequence ID" value="GAA3930754.1"/>
    <property type="molecule type" value="Genomic_DNA"/>
</dbReference>
<keyword evidence="2" id="KW-0732">Signal</keyword>
<name>A0ABP7MV66_9GAMM</name>
<dbReference type="InterPro" id="IPR012640">
    <property type="entry name" value="Membr_lipoprot_lipid_attach_CS"/>
</dbReference>
<evidence type="ECO:0000256" key="1">
    <source>
        <dbReference type="ARBA" id="ARBA00017922"/>
    </source>
</evidence>
<dbReference type="Pfam" id="PF08139">
    <property type="entry name" value="LPAM_1"/>
    <property type="match status" value="1"/>
</dbReference>
<dbReference type="PROSITE" id="PS51257">
    <property type="entry name" value="PROKAR_LIPOPROTEIN"/>
    <property type="match status" value="1"/>
</dbReference>
<protein>
    <recommendedName>
        <fullName evidence="1">Type IV secretion system putative lipoprotein virB7</fullName>
    </recommendedName>
</protein>
<sequence length="189" mass="21716">MKRFILLFLITTFLAGCTYYRGPNYRDTSSSGGRKTGETFFGSLETKDKANKYKIAFDFSYKYRNGERERYPSGRDFKLTKQYSLKADQPGFKEGTFVSDYQTIAEFNTQGIWDFERDACVLQLANEESGLLVILTGKVERRVERYTGSGHYHTYMAYQVQESSIPELVGEVFHGKPRFFSCAPEDVAP</sequence>
<keyword evidence="4" id="KW-1185">Reference proteome</keyword>
<evidence type="ECO:0000256" key="2">
    <source>
        <dbReference type="ARBA" id="ARBA00022729"/>
    </source>
</evidence>